<evidence type="ECO:0000313" key="3">
    <source>
        <dbReference type="Proteomes" id="UP001257914"/>
    </source>
</evidence>
<feature type="transmembrane region" description="Helical" evidence="1">
    <location>
        <begin position="136"/>
        <end position="156"/>
    </location>
</feature>
<dbReference type="Pfam" id="PF06912">
    <property type="entry name" value="DUF1275"/>
    <property type="match status" value="1"/>
</dbReference>
<dbReference type="InterPro" id="IPR010699">
    <property type="entry name" value="DUF1275"/>
</dbReference>
<dbReference type="EMBL" id="JAWCUA010000010">
    <property type="protein sequence ID" value="MDU0114441.1"/>
    <property type="molecule type" value="Genomic_DNA"/>
</dbReference>
<feature type="transmembrane region" description="Helical" evidence="1">
    <location>
        <begin position="168"/>
        <end position="191"/>
    </location>
</feature>
<dbReference type="PANTHER" id="PTHR37314">
    <property type="entry name" value="SLR0142 PROTEIN"/>
    <property type="match status" value="1"/>
</dbReference>
<dbReference type="Proteomes" id="UP001257914">
    <property type="component" value="Unassembled WGS sequence"/>
</dbReference>
<dbReference type="PANTHER" id="PTHR37314:SF4">
    <property type="entry name" value="UPF0700 TRANSMEMBRANE PROTEIN YOAK"/>
    <property type="match status" value="1"/>
</dbReference>
<sequence>MISKLPRWVEYGSFLLALVAGLVNAIGLLGFKHQSISHLSGTATLLGVGVVDSTFAEVFHLFTILVSFLIGAAISGYFLRTGALKLGLNYSKLLCLEALFLLAAVYFLSNDSLLGHYLASTACGLQNALATTFSGAIIRTTHVTGIFTDLGIMLGAKFRGESFDKRKALLFMLIILGFILGGSLGAFFFVILKFQALYIPALICLLLALSYSIYNTKYGRVSSEKLNG</sequence>
<organism evidence="2 3">
    <name type="scientific">Psychrosphaera aquimarina</name>
    <dbReference type="NCBI Taxonomy" id="2044854"/>
    <lineage>
        <taxon>Bacteria</taxon>
        <taxon>Pseudomonadati</taxon>
        <taxon>Pseudomonadota</taxon>
        <taxon>Gammaproteobacteria</taxon>
        <taxon>Alteromonadales</taxon>
        <taxon>Pseudoalteromonadaceae</taxon>
        <taxon>Psychrosphaera</taxon>
    </lineage>
</organism>
<evidence type="ECO:0000313" key="2">
    <source>
        <dbReference type="EMBL" id="MDU0114441.1"/>
    </source>
</evidence>
<comment type="caution">
    <text evidence="2">The sequence shown here is derived from an EMBL/GenBank/DDBJ whole genome shotgun (WGS) entry which is preliminary data.</text>
</comment>
<reference evidence="2 3" key="1">
    <citation type="submission" date="2023-10" db="EMBL/GenBank/DDBJ databases">
        <title>Psychrosphaera aquimaarina strain SW33 isolated from seawater.</title>
        <authorList>
            <person name="Bayburt H."/>
            <person name="Kim J.M."/>
            <person name="Choi B.J."/>
            <person name="Jeon C.O."/>
        </authorList>
    </citation>
    <scope>NUCLEOTIDE SEQUENCE [LARGE SCALE GENOMIC DNA]</scope>
    <source>
        <strain evidence="2 3">KCTC 52743</strain>
    </source>
</reference>
<feature type="transmembrane region" description="Helical" evidence="1">
    <location>
        <begin position="197"/>
        <end position="214"/>
    </location>
</feature>
<keyword evidence="1" id="KW-0472">Membrane</keyword>
<gene>
    <name evidence="2" type="ORF">RT723_15875</name>
</gene>
<feature type="transmembrane region" description="Helical" evidence="1">
    <location>
        <begin position="90"/>
        <end position="108"/>
    </location>
</feature>
<keyword evidence="3" id="KW-1185">Reference proteome</keyword>
<feature type="transmembrane region" description="Helical" evidence="1">
    <location>
        <begin position="58"/>
        <end position="78"/>
    </location>
</feature>
<keyword evidence="1" id="KW-0812">Transmembrane</keyword>
<evidence type="ECO:0000256" key="1">
    <source>
        <dbReference type="SAM" id="Phobius"/>
    </source>
</evidence>
<proteinExistence type="predicted"/>
<name>A0ABU3R436_9GAMM</name>
<accession>A0ABU3R436</accession>
<feature type="transmembrane region" description="Helical" evidence="1">
    <location>
        <begin position="12"/>
        <end position="31"/>
    </location>
</feature>
<keyword evidence="1" id="KW-1133">Transmembrane helix</keyword>
<dbReference type="RefSeq" id="WP_315948050.1">
    <property type="nucleotide sequence ID" value="NZ_JAWCUA010000010.1"/>
</dbReference>
<protein>
    <submittedName>
        <fullName evidence="2">YoaK family protein</fullName>
    </submittedName>
</protein>